<dbReference type="InterPro" id="IPR051691">
    <property type="entry name" value="Metab_Enz_Cyan_OpOx_G3PDH"/>
</dbReference>
<organism evidence="5 7">
    <name type="scientific">Paraburkholderia madseniana</name>
    <dbReference type="NCBI Taxonomy" id="2599607"/>
    <lineage>
        <taxon>Bacteria</taxon>
        <taxon>Pseudomonadati</taxon>
        <taxon>Pseudomonadota</taxon>
        <taxon>Betaproteobacteria</taxon>
        <taxon>Burkholderiales</taxon>
        <taxon>Burkholderiaceae</taxon>
        <taxon>Paraburkholderia</taxon>
    </lineage>
</organism>
<dbReference type="AlphaFoldDB" id="A0AAP5ELY0"/>
<dbReference type="Gene3D" id="1.10.10.1100">
    <property type="entry name" value="BFD-like [2Fe-2S]-binding domain"/>
    <property type="match status" value="1"/>
</dbReference>
<reference evidence="5" key="1">
    <citation type="submission" date="2022-06" db="EMBL/GenBank/DDBJ databases">
        <title>PHB producers.</title>
        <authorList>
            <person name="Besaury L."/>
        </authorList>
    </citation>
    <scope>NUCLEOTIDE SEQUENCE</scope>
    <source>
        <strain evidence="5 6">SEWS6</strain>
    </source>
</reference>
<evidence type="ECO:0000259" key="2">
    <source>
        <dbReference type="Pfam" id="PF04324"/>
    </source>
</evidence>
<dbReference type="PANTHER" id="PTHR42949:SF3">
    <property type="entry name" value="ANAEROBIC GLYCEROL-3-PHOSPHATE DEHYDROGENASE SUBUNIT B"/>
    <property type="match status" value="1"/>
</dbReference>
<dbReference type="RefSeq" id="WP_266256898.1">
    <property type="nucleotide sequence ID" value="NZ_JAMXWF010000003.1"/>
</dbReference>
<keyword evidence="1" id="KW-0560">Oxidoreductase</keyword>
<dbReference type="Proteomes" id="UP001209412">
    <property type="component" value="Unassembled WGS sequence"/>
</dbReference>
<dbReference type="Proteomes" id="UP001242288">
    <property type="component" value="Unassembled WGS sequence"/>
</dbReference>
<dbReference type="PIRSF" id="PIRSF037495">
    <property type="entry name" value="Opine_OX_OoxA/HcnB"/>
    <property type="match status" value="1"/>
</dbReference>
<dbReference type="InterPro" id="IPR007419">
    <property type="entry name" value="BFD-like_2Fe2S-bd_dom"/>
</dbReference>
<protein>
    <submittedName>
        <fullName evidence="5">NAD(P)/FAD-dependent oxidoreductase</fullName>
    </submittedName>
</protein>
<proteinExistence type="predicted"/>
<dbReference type="PANTHER" id="PTHR42949">
    <property type="entry name" value="ANAEROBIC GLYCEROL-3-PHOSPHATE DEHYDROGENASE SUBUNIT B"/>
    <property type="match status" value="1"/>
</dbReference>
<evidence type="ECO:0000313" key="7">
    <source>
        <dbReference type="Proteomes" id="UP001242288"/>
    </source>
</evidence>
<sequence length="477" mass="50863">MSNEHRVVIVGAGPAGVRAAETLVAAGIKPIVLDENARWGGQIYRQPPANGAFQRSKKTLYGFEAHKADALHTTMAALLPHLDYRPDTLAWACAPGRLDTLHAGREISVPFSHLIIASGATDRVLPVPGWTLPGVYTLGAAQVALKAQGCAIGQRVVLAGTGPLLYLVAYQYVKAGAQVVAVLDTSPLSQQIAAAPKLARQPATFAKGLYYVGWLKMHRVRIERDVSLIGIRGDQGVSAIEWRSSADSSKTETLACDAVGISFGLKPETQLADLAGCRFRFDTHNRCWLPELDPAGRSSVRGIYLAGDGAGIAGADAAELAGRRTALALLDDLGIAHPRGLGMRNAASLERSLQRIAVFRQGIEAAFAPPAKCAAQWPDDMTMCRCEEIDAGTLRRCIRGGEASEINRLKALTRVGMGRCQGRMCGEAALTLLAEETGKPLEAVGRLRSQAPVKPIPLSPAMYADDVVEIPEEARDE</sequence>
<evidence type="ECO:0000313" key="6">
    <source>
        <dbReference type="Proteomes" id="UP001209412"/>
    </source>
</evidence>
<dbReference type="PRINTS" id="PR00411">
    <property type="entry name" value="PNDRDTASEI"/>
</dbReference>
<accession>A0AAP5ELY0</accession>
<dbReference type="PRINTS" id="PR00368">
    <property type="entry name" value="FADPNR"/>
</dbReference>
<gene>
    <name evidence="5" type="ORF">NIE36_05280</name>
    <name evidence="4" type="ORF">OSB80_05290</name>
</gene>
<dbReference type="SUPFAM" id="SSF51905">
    <property type="entry name" value="FAD/NAD(P)-binding domain"/>
    <property type="match status" value="1"/>
</dbReference>
<name>A0AAP5ELY0_9BURK</name>
<dbReference type="GO" id="GO:0016491">
    <property type="term" value="F:oxidoreductase activity"/>
    <property type="evidence" value="ECO:0007669"/>
    <property type="project" value="UniProtKB-KW"/>
</dbReference>
<feature type="domain" description="FAD/NAD(P)-binding" evidence="3">
    <location>
        <begin position="6"/>
        <end position="318"/>
    </location>
</feature>
<dbReference type="CDD" id="cd19946">
    <property type="entry name" value="GlpA-like_Fer2_BFD-like"/>
    <property type="match status" value="1"/>
</dbReference>
<dbReference type="InterPro" id="IPR036188">
    <property type="entry name" value="FAD/NAD-bd_sf"/>
</dbReference>
<comment type="caution">
    <text evidence="5">The sequence shown here is derived from an EMBL/GenBank/DDBJ whole genome shotgun (WGS) entry which is preliminary data.</text>
</comment>
<dbReference type="Gene3D" id="3.50.50.60">
    <property type="entry name" value="FAD/NAD(P)-binding domain"/>
    <property type="match status" value="3"/>
</dbReference>
<dbReference type="InterPro" id="IPR041854">
    <property type="entry name" value="BFD-like_2Fe2S-bd_dom_sf"/>
</dbReference>
<evidence type="ECO:0000313" key="4">
    <source>
        <dbReference type="EMBL" id="MCX4144794.1"/>
    </source>
</evidence>
<keyword evidence="6" id="KW-1185">Reference proteome</keyword>
<dbReference type="Pfam" id="PF07992">
    <property type="entry name" value="Pyr_redox_2"/>
    <property type="match status" value="1"/>
</dbReference>
<evidence type="ECO:0000259" key="3">
    <source>
        <dbReference type="Pfam" id="PF07992"/>
    </source>
</evidence>
<dbReference type="EMBL" id="JAPKHW010000003">
    <property type="protein sequence ID" value="MCX4144794.1"/>
    <property type="molecule type" value="Genomic_DNA"/>
</dbReference>
<dbReference type="EMBL" id="JAMXWF010000003">
    <property type="protein sequence ID" value="MDQ6406626.1"/>
    <property type="molecule type" value="Genomic_DNA"/>
</dbReference>
<dbReference type="InterPro" id="IPR017224">
    <property type="entry name" value="Opine_Oxase_asu/HCN_bsu"/>
</dbReference>
<dbReference type="Pfam" id="PF04324">
    <property type="entry name" value="Fer2_BFD"/>
    <property type="match status" value="1"/>
</dbReference>
<dbReference type="InterPro" id="IPR023753">
    <property type="entry name" value="FAD/NAD-binding_dom"/>
</dbReference>
<evidence type="ECO:0000256" key="1">
    <source>
        <dbReference type="ARBA" id="ARBA00023002"/>
    </source>
</evidence>
<evidence type="ECO:0000313" key="5">
    <source>
        <dbReference type="EMBL" id="MDQ6406626.1"/>
    </source>
</evidence>
<feature type="domain" description="BFD-like [2Fe-2S]-binding" evidence="2">
    <location>
        <begin position="383"/>
        <end position="435"/>
    </location>
</feature>